<keyword evidence="2" id="KW-0808">Transferase</keyword>
<gene>
    <name evidence="10" type="ORF">ACFFH7_47460</name>
</gene>
<evidence type="ECO:0000259" key="9">
    <source>
        <dbReference type="PROSITE" id="PS52029"/>
    </source>
</evidence>
<evidence type="ECO:0000256" key="1">
    <source>
        <dbReference type="ARBA" id="ARBA00004752"/>
    </source>
</evidence>
<dbReference type="SUPFAM" id="SSF141523">
    <property type="entry name" value="L,D-transpeptidase catalytic domain-like"/>
    <property type="match status" value="1"/>
</dbReference>
<dbReference type="Proteomes" id="UP001589810">
    <property type="component" value="Unassembled WGS sequence"/>
</dbReference>
<dbReference type="InterPro" id="IPR041280">
    <property type="entry name" value="Big_10"/>
</dbReference>
<dbReference type="Gene3D" id="2.60.40.3710">
    <property type="match status" value="1"/>
</dbReference>
<dbReference type="PANTHER" id="PTHR30582">
    <property type="entry name" value="L,D-TRANSPEPTIDASE"/>
    <property type="match status" value="1"/>
</dbReference>
<keyword evidence="4 7" id="KW-0573">Peptidoglycan synthesis</keyword>
<dbReference type="InterPro" id="IPR038063">
    <property type="entry name" value="Transpep_catalytic_dom"/>
</dbReference>
<feature type="active site" description="Proton donor/acceptor" evidence="7">
    <location>
        <position position="330"/>
    </location>
</feature>
<keyword evidence="5" id="KW-0012">Acyltransferase</keyword>
<feature type="signal peptide" evidence="8">
    <location>
        <begin position="1"/>
        <end position="30"/>
    </location>
</feature>
<reference evidence="10 11" key="1">
    <citation type="submission" date="2024-09" db="EMBL/GenBank/DDBJ databases">
        <authorList>
            <person name="Sun Q."/>
            <person name="Mori K."/>
        </authorList>
    </citation>
    <scope>NUCLEOTIDE SEQUENCE [LARGE SCALE GENOMIC DNA]</scope>
    <source>
        <strain evidence="10 11">TBRC 1432</strain>
    </source>
</reference>
<name>A0ABV6N9D7_9PSEU</name>
<comment type="caution">
    <text evidence="10">The sequence shown here is derived from an EMBL/GenBank/DDBJ whole genome shotgun (WGS) entry which is preliminary data.</text>
</comment>
<feature type="domain" description="L,D-TPase catalytic" evidence="9">
    <location>
        <begin position="247"/>
        <end position="372"/>
    </location>
</feature>
<dbReference type="RefSeq" id="WP_379794779.1">
    <property type="nucleotide sequence ID" value="NZ_JBHLUD010000021.1"/>
</dbReference>
<keyword evidence="6 7" id="KW-0961">Cell wall biogenesis/degradation</keyword>
<dbReference type="CDD" id="cd16913">
    <property type="entry name" value="YkuD_like"/>
    <property type="match status" value="1"/>
</dbReference>
<keyword evidence="8" id="KW-0732">Signal</keyword>
<evidence type="ECO:0000313" key="11">
    <source>
        <dbReference type="Proteomes" id="UP001589810"/>
    </source>
</evidence>
<feature type="active site" description="Nucleophile" evidence="7">
    <location>
        <position position="348"/>
    </location>
</feature>
<proteinExistence type="predicted"/>
<evidence type="ECO:0000256" key="2">
    <source>
        <dbReference type="ARBA" id="ARBA00022679"/>
    </source>
</evidence>
<evidence type="ECO:0000313" key="10">
    <source>
        <dbReference type="EMBL" id="MFC0549219.1"/>
    </source>
</evidence>
<evidence type="ECO:0000256" key="3">
    <source>
        <dbReference type="ARBA" id="ARBA00022960"/>
    </source>
</evidence>
<accession>A0ABV6N9D7</accession>
<dbReference type="EMBL" id="JBHLUD010000021">
    <property type="protein sequence ID" value="MFC0549219.1"/>
    <property type="molecule type" value="Genomic_DNA"/>
</dbReference>
<dbReference type="Pfam" id="PF17964">
    <property type="entry name" value="Big_10"/>
    <property type="match status" value="1"/>
</dbReference>
<evidence type="ECO:0000256" key="6">
    <source>
        <dbReference type="ARBA" id="ARBA00023316"/>
    </source>
</evidence>
<keyword evidence="3 7" id="KW-0133">Cell shape</keyword>
<dbReference type="InterPro" id="IPR005490">
    <property type="entry name" value="LD_TPept_cat_dom"/>
</dbReference>
<dbReference type="Pfam" id="PF03734">
    <property type="entry name" value="YkuD"/>
    <property type="match status" value="1"/>
</dbReference>
<evidence type="ECO:0000256" key="4">
    <source>
        <dbReference type="ARBA" id="ARBA00022984"/>
    </source>
</evidence>
<evidence type="ECO:0000256" key="8">
    <source>
        <dbReference type="SAM" id="SignalP"/>
    </source>
</evidence>
<dbReference type="Gene3D" id="2.40.440.10">
    <property type="entry name" value="L,D-transpeptidase catalytic domain-like"/>
    <property type="match status" value="1"/>
</dbReference>
<dbReference type="InterPro" id="IPR050979">
    <property type="entry name" value="LD-transpeptidase"/>
</dbReference>
<evidence type="ECO:0000256" key="7">
    <source>
        <dbReference type="PROSITE-ProRule" id="PRU01373"/>
    </source>
</evidence>
<protein>
    <submittedName>
        <fullName evidence="10">Ig-like domain-containing protein</fullName>
    </submittedName>
</protein>
<dbReference type="PROSITE" id="PS52029">
    <property type="entry name" value="LD_TPASE"/>
    <property type="match status" value="1"/>
</dbReference>
<comment type="pathway">
    <text evidence="1 7">Cell wall biogenesis; peptidoglycan biosynthesis.</text>
</comment>
<feature type="chain" id="PRO_5047027400" evidence="8">
    <location>
        <begin position="31"/>
        <end position="403"/>
    </location>
</feature>
<dbReference type="PANTHER" id="PTHR30582:SF2">
    <property type="entry name" value="L,D-TRANSPEPTIDASE YCIB-RELATED"/>
    <property type="match status" value="1"/>
</dbReference>
<dbReference type="Gene3D" id="2.60.40.3780">
    <property type="match status" value="1"/>
</dbReference>
<evidence type="ECO:0000256" key="5">
    <source>
        <dbReference type="ARBA" id="ARBA00023315"/>
    </source>
</evidence>
<keyword evidence="11" id="KW-1185">Reference proteome</keyword>
<sequence>MLVAGSTGRRRRLGSAGVIGLAVAALALSACSSSTDGSAVATTSVKPPAPAAQVSFSPGDQVSPVTPITVKVANGKLTTVTVTNAAKGNTVKGDVSADGLTWTSSEPLGYGATYNVVADATNADGKKTEQKSTVTTITPQAQAYPALTPAPPGQGQTFGVGQIFGVSFDVAITDKSAAEKALTVTSTPPQAGAWYWLDAKTVHYRPEKYWQAGTTVKLDANLYGVNLGGGVYGKTDRSVTYTIHDSWVAQADGNTKQMAILHNGAVVNTMPISLGKDQTPTHDGPHVISDKQQQVVMDSCTYGVCQGQPGYYKSTEYWDLRISNDGEFVHENPNTVNQQGSSNVSHGCVNLSPDNAKWFFDHFNLGDVVEVTNAGGGKLPLWDTFGDWELSWAEWQKGSAIKG</sequence>
<dbReference type="CDD" id="cd13432">
    <property type="entry name" value="LDT_IgD_like_2"/>
    <property type="match status" value="1"/>
</dbReference>
<organism evidence="10 11">
    <name type="scientific">Kutzneria chonburiensis</name>
    <dbReference type="NCBI Taxonomy" id="1483604"/>
    <lineage>
        <taxon>Bacteria</taxon>
        <taxon>Bacillati</taxon>
        <taxon>Actinomycetota</taxon>
        <taxon>Actinomycetes</taxon>
        <taxon>Pseudonocardiales</taxon>
        <taxon>Pseudonocardiaceae</taxon>
        <taxon>Kutzneria</taxon>
    </lineage>
</organism>